<accession>A0A816VQB8</accession>
<gene>
    <name evidence="1" type="ORF">DARMORV10_A03P22460.1</name>
</gene>
<organism evidence="1">
    <name type="scientific">Brassica napus</name>
    <name type="common">Rape</name>
    <dbReference type="NCBI Taxonomy" id="3708"/>
    <lineage>
        <taxon>Eukaryota</taxon>
        <taxon>Viridiplantae</taxon>
        <taxon>Streptophyta</taxon>
        <taxon>Embryophyta</taxon>
        <taxon>Tracheophyta</taxon>
        <taxon>Spermatophyta</taxon>
        <taxon>Magnoliopsida</taxon>
        <taxon>eudicotyledons</taxon>
        <taxon>Gunneridae</taxon>
        <taxon>Pentapetalae</taxon>
        <taxon>rosids</taxon>
        <taxon>malvids</taxon>
        <taxon>Brassicales</taxon>
        <taxon>Brassicaceae</taxon>
        <taxon>Brassiceae</taxon>
        <taxon>Brassica</taxon>
    </lineage>
</organism>
<dbReference type="EMBL" id="HG994357">
    <property type="protein sequence ID" value="CAF2123477.1"/>
    <property type="molecule type" value="Genomic_DNA"/>
</dbReference>
<protein>
    <submittedName>
        <fullName evidence="1">(rape) hypothetical protein</fullName>
    </submittedName>
</protein>
<evidence type="ECO:0000313" key="1">
    <source>
        <dbReference type="EMBL" id="CAF2123477.1"/>
    </source>
</evidence>
<reference evidence="1" key="1">
    <citation type="submission" date="2021-01" db="EMBL/GenBank/DDBJ databases">
        <authorList>
            <consortium name="Genoscope - CEA"/>
            <person name="William W."/>
        </authorList>
    </citation>
    <scope>NUCLEOTIDE SEQUENCE</scope>
</reference>
<name>A0A816VQB8_BRANA</name>
<dbReference type="Proteomes" id="UP001295469">
    <property type="component" value="Chromosome A03"/>
</dbReference>
<sequence length="79" mass="9265">MNMCYKVHSSESCLAVLQEQSLAIEFNWFWFHSCKQFEAISMLTEASARVLHHIASAPEEAIYYLKKKFLVSRKCQSWC</sequence>
<dbReference type="AlphaFoldDB" id="A0A816VQB8"/>
<proteinExistence type="predicted"/>